<feature type="domain" description="HD" evidence="1">
    <location>
        <begin position="112"/>
        <end position="200"/>
    </location>
</feature>
<comment type="caution">
    <text evidence="2">The sequence shown here is derived from an EMBL/GenBank/DDBJ whole genome shotgun (WGS) entry which is preliminary data.</text>
</comment>
<dbReference type="Proteomes" id="UP000218113">
    <property type="component" value="Unassembled WGS sequence"/>
</dbReference>
<reference evidence="3" key="1">
    <citation type="submission" date="2017-08" db="EMBL/GenBank/DDBJ databases">
        <title>A dynamic microbial community with high functional redundancy inhabits the cold, oxic subseafloor aquifer.</title>
        <authorList>
            <person name="Tully B.J."/>
            <person name="Wheat C.G."/>
            <person name="Glazer B.T."/>
            <person name="Huber J.A."/>
        </authorList>
    </citation>
    <scope>NUCLEOTIDE SEQUENCE [LARGE SCALE GENOMIC DNA]</scope>
</reference>
<gene>
    <name evidence="2" type="ORF">COB67_00200</name>
</gene>
<protein>
    <recommendedName>
        <fullName evidence="1">HD domain-containing protein</fullName>
    </recommendedName>
</protein>
<evidence type="ECO:0000313" key="2">
    <source>
        <dbReference type="EMBL" id="PCI30910.1"/>
    </source>
</evidence>
<dbReference type="Gene3D" id="1.10.3210.10">
    <property type="entry name" value="Hypothetical protein af1432"/>
    <property type="match status" value="1"/>
</dbReference>
<dbReference type="EMBL" id="NVSR01000001">
    <property type="protein sequence ID" value="PCI30910.1"/>
    <property type="molecule type" value="Genomic_DNA"/>
</dbReference>
<organism evidence="2 3">
    <name type="scientific">SAR324 cluster bacterium</name>
    <dbReference type="NCBI Taxonomy" id="2024889"/>
    <lineage>
        <taxon>Bacteria</taxon>
        <taxon>Deltaproteobacteria</taxon>
        <taxon>SAR324 cluster</taxon>
    </lineage>
</organism>
<name>A0A2A4TBC4_9DELT</name>
<dbReference type="Pfam" id="PF01966">
    <property type="entry name" value="HD"/>
    <property type="match status" value="1"/>
</dbReference>
<accession>A0A2A4TBC4</accession>
<dbReference type="SUPFAM" id="SSF109604">
    <property type="entry name" value="HD-domain/PDEase-like"/>
    <property type="match status" value="1"/>
</dbReference>
<sequence>MKTVEAFWNAVEKNLHLHRAIFFSRVPKNNTNTIDVEVVQDEIFHFKRLQLESLSKFINNYTSFYLPYINHLIEEIERYSFFQYPSVNSTFHEHLLSITTNYQLLSKINLESHTLNVVYETAKMSRELPSQIKSINIILALLHDFGKCNEIKKDLKEKKEKHWKISAEYASRTMMHFDIPLPIRLKIVQILTYHHDSPLNNFSDEAKNIQKIKNDDLFLHLCHADSSARENEIHAITKDVYYEE</sequence>
<proteinExistence type="predicted"/>
<evidence type="ECO:0000259" key="1">
    <source>
        <dbReference type="Pfam" id="PF01966"/>
    </source>
</evidence>
<evidence type="ECO:0000313" key="3">
    <source>
        <dbReference type="Proteomes" id="UP000218113"/>
    </source>
</evidence>
<dbReference type="AlphaFoldDB" id="A0A2A4TBC4"/>
<dbReference type="InterPro" id="IPR006674">
    <property type="entry name" value="HD_domain"/>
</dbReference>